<evidence type="ECO:0000313" key="2">
    <source>
        <dbReference type="Proteomes" id="UP000789570"/>
    </source>
</evidence>
<dbReference type="Gene3D" id="3.30.40.10">
    <property type="entry name" value="Zinc/RING finger domain, C3HC4 (zinc finger)"/>
    <property type="match status" value="1"/>
</dbReference>
<dbReference type="Proteomes" id="UP000789570">
    <property type="component" value="Unassembled WGS sequence"/>
</dbReference>
<dbReference type="EMBL" id="CAJVPQ010006656">
    <property type="protein sequence ID" value="CAG8687966.1"/>
    <property type="molecule type" value="Genomic_DNA"/>
</dbReference>
<dbReference type="OrthoDB" id="8062037at2759"/>
<protein>
    <submittedName>
        <fullName evidence="1">10911_t:CDS:1</fullName>
    </submittedName>
</protein>
<name>A0A9N9ES72_9GLOM</name>
<accession>A0A9N9ES72</accession>
<feature type="non-terminal residue" evidence="1">
    <location>
        <position position="1"/>
    </location>
</feature>
<sequence>MLLPTGYNSDQPPSSEKFCDYDQCSILLDTENSRQVLICGHVYHSDCLKILNFGFWKIQKRIIDEDNENDDMFEMDKLDENYLAQE</sequence>
<evidence type="ECO:0000313" key="1">
    <source>
        <dbReference type="EMBL" id="CAG8687966.1"/>
    </source>
</evidence>
<organism evidence="1 2">
    <name type="scientific">Funneliformis caledonium</name>
    <dbReference type="NCBI Taxonomy" id="1117310"/>
    <lineage>
        <taxon>Eukaryota</taxon>
        <taxon>Fungi</taxon>
        <taxon>Fungi incertae sedis</taxon>
        <taxon>Mucoromycota</taxon>
        <taxon>Glomeromycotina</taxon>
        <taxon>Glomeromycetes</taxon>
        <taxon>Glomerales</taxon>
        <taxon>Glomeraceae</taxon>
        <taxon>Funneliformis</taxon>
    </lineage>
</organism>
<comment type="caution">
    <text evidence="1">The sequence shown here is derived from an EMBL/GenBank/DDBJ whole genome shotgun (WGS) entry which is preliminary data.</text>
</comment>
<gene>
    <name evidence="1" type="ORF">FCALED_LOCUS12802</name>
</gene>
<reference evidence="1" key="1">
    <citation type="submission" date="2021-06" db="EMBL/GenBank/DDBJ databases">
        <authorList>
            <person name="Kallberg Y."/>
            <person name="Tangrot J."/>
            <person name="Rosling A."/>
        </authorList>
    </citation>
    <scope>NUCLEOTIDE SEQUENCE</scope>
    <source>
        <strain evidence="1">UK204</strain>
    </source>
</reference>
<keyword evidence="2" id="KW-1185">Reference proteome</keyword>
<proteinExistence type="predicted"/>
<dbReference type="AlphaFoldDB" id="A0A9N9ES72"/>
<dbReference type="InterPro" id="IPR013083">
    <property type="entry name" value="Znf_RING/FYVE/PHD"/>
</dbReference>